<evidence type="ECO:0000256" key="11">
    <source>
        <dbReference type="RuleBase" id="RU361157"/>
    </source>
</evidence>
<keyword evidence="4 11" id="KW-1003">Cell membrane</keyword>
<dbReference type="InterPro" id="IPR047817">
    <property type="entry name" value="ABC2_TM_bact-type"/>
</dbReference>
<dbReference type="Pfam" id="PF01061">
    <property type="entry name" value="ABC2_membrane"/>
    <property type="match status" value="1"/>
</dbReference>
<feature type="transmembrane region" description="Helical" evidence="11">
    <location>
        <begin position="33"/>
        <end position="53"/>
    </location>
</feature>
<keyword evidence="8 11" id="KW-1133">Transmembrane helix</keyword>
<dbReference type="AlphaFoldDB" id="A0A7Z0TZI1"/>
<evidence type="ECO:0000256" key="7">
    <source>
        <dbReference type="ARBA" id="ARBA00022903"/>
    </source>
</evidence>
<evidence type="ECO:0000256" key="4">
    <source>
        <dbReference type="ARBA" id="ARBA00022475"/>
    </source>
</evidence>
<comment type="similarity">
    <text evidence="2 11">Belongs to the ABC-2 integral membrane protein family.</text>
</comment>
<evidence type="ECO:0000256" key="8">
    <source>
        <dbReference type="ARBA" id="ARBA00022989"/>
    </source>
</evidence>
<organism evidence="13 14">
    <name type="scientific">Luteimonas deserti</name>
    <dbReference type="NCBI Taxonomy" id="2752306"/>
    <lineage>
        <taxon>Bacteria</taxon>
        <taxon>Pseudomonadati</taxon>
        <taxon>Pseudomonadota</taxon>
        <taxon>Gammaproteobacteria</taxon>
        <taxon>Lysobacterales</taxon>
        <taxon>Lysobacteraceae</taxon>
        <taxon>Luteimonas</taxon>
    </lineage>
</organism>
<evidence type="ECO:0000256" key="10">
    <source>
        <dbReference type="ARBA" id="ARBA00023136"/>
    </source>
</evidence>
<dbReference type="GO" id="GO:0140359">
    <property type="term" value="F:ABC-type transporter activity"/>
    <property type="evidence" value="ECO:0007669"/>
    <property type="project" value="InterPro"/>
</dbReference>
<evidence type="ECO:0000313" key="14">
    <source>
        <dbReference type="Proteomes" id="UP000589896"/>
    </source>
</evidence>
<comment type="caution">
    <text evidence="13">The sequence shown here is derived from an EMBL/GenBank/DDBJ whole genome shotgun (WGS) entry which is preliminary data.</text>
</comment>
<feature type="domain" description="ABC transmembrane type-2" evidence="12">
    <location>
        <begin position="29"/>
        <end position="256"/>
    </location>
</feature>
<accession>A0A7Z0TZI1</accession>
<keyword evidence="5" id="KW-0762">Sugar transport</keyword>
<name>A0A7Z0TZI1_9GAMM</name>
<proteinExistence type="inferred from homology"/>
<dbReference type="PIRSF" id="PIRSF006648">
    <property type="entry name" value="DrrB"/>
    <property type="match status" value="1"/>
</dbReference>
<feature type="transmembrane region" description="Helical" evidence="11">
    <location>
        <begin position="175"/>
        <end position="194"/>
    </location>
</feature>
<keyword evidence="9" id="KW-0625">Polysaccharide transport</keyword>
<keyword evidence="10 11" id="KW-0472">Membrane</keyword>
<comment type="caution">
    <text evidence="11">Lacks conserved residue(s) required for the propagation of feature annotation.</text>
</comment>
<dbReference type="PANTHER" id="PTHR30413">
    <property type="entry name" value="INNER MEMBRANE TRANSPORT PERMEASE"/>
    <property type="match status" value="1"/>
</dbReference>
<dbReference type="EMBL" id="JACCJZ010000013">
    <property type="protein sequence ID" value="NYZ62258.1"/>
    <property type="molecule type" value="Genomic_DNA"/>
</dbReference>
<evidence type="ECO:0000256" key="3">
    <source>
        <dbReference type="ARBA" id="ARBA00022448"/>
    </source>
</evidence>
<reference evidence="13 14" key="1">
    <citation type="submission" date="2020-07" db="EMBL/GenBank/DDBJ databases">
        <title>isolation of Luteimonas sp. SJ-16.</title>
        <authorList>
            <person name="Huang X.-X."/>
            <person name="Xu L."/>
            <person name="Sun J.-Q."/>
        </authorList>
    </citation>
    <scope>NUCLEOTIDE SEQUENCE [LARGE SCALE GENOMIC DNA]</scope>
    <source>
        <strain evidence="13 14">SJ-16</strain>
    </source>
</reference>
<evidence type="ECO:0000313" key="13">
    <source>
        <dbReference type="EMBL" id="NYZ62258.1"/>
    </source>
</evidence>
<keyword evidence="3 11" id="KW-0813">Transport</keyword>
<dbReference type="PROSITE" id="PS51012">
    <property type="entry name" value="ABC_TM2"/>
    <property type="match status" value="1"/>
</dbReference>
<dbReference type="GO" id="GO:0015920">
    <property type="term" value="P:lipopolysaccharide transport"/>
    <property type="evidence" value="ECO:0007669"/>
    <property type="project" value="TreeGrafter"/>
</dbReference>
<evidence type="ECO:0000256" key="9">
    <source>
        <dbReference type="ARBA" id="ARBA00023047"/>
    </source>
</evidence>
<dbReference type="InterPro" id="IPR000412">
    <property type="entry name" value="ABC_2_transport"/>
</dbReference>
<dbReference type="PANTHER" id="PTHR30413:SF10">
    <property type="entry name" value="CAPSULE POLYSACCHARIDE EXPORT INNER-MEMBRANE PROTEIN CTRC"/>
    <property type="match status" value="1"/>
</dbReference>
<dbReference type="GO" id="GO:0015774">
    <property type="term" value="P:polysaccharide transport"/>
    <property type="evidence" value="ECO:0007669"/>
    <property type="project" value="UniProtKB-KW"/>
</dbReference>
<dbReference type="GO" id="GO:0043190">
    <property type="term" value="C:ATP-binding cassette (ABC) transporter complex"/>
    <property type="evidence" value="ECO:0007669"/>
    <property type="project" value="InterPro"/>
</dbReference>
<feature type="transmembrane region" description="Helical" evidence="11">
    <location>
        <begin position="103"/>
        <end position="136"/>
    </location>
</feature>
<dbReference type="InterPro" id="IPR013525">
    <property type="entry name" value="ABC2_TM"/>
</dbReference>
<keyword evidence="14" id="KW-1185">Reference proteome</keyword>
<evidence type="ECO:0000256" key="2">
    <source>
        <dbReference type="ARBA" id="ARBA00007783"/>
    </source>
</evidence>
<dbReference type="Proteomes" id="UP000589896">
    <property type="component" value="Unassembled WGS sequence"/>
</dbReference>
<evidence type="ECO:0000256" key="5">
    <source>
        <dbReference type="ARBA" id="ARBA00022597"/>
    </source>
</evidence>
<keyword evidence="7" id="KW-0972">Capsule biogenesis/degradation</keyword>
<evidence type="ECO:0000259" key="12">
    <source>
        <dbReference type="PROSITE" id="PS51012"/>
    </source>
</evidence>
<evidence type="ECO:0000256" key="1">
    <source>
        <dbReference type="ARBA" id="ARBA00004651"/>
    </source>
</evidence>
<dbReference type="RefSeq" id="WP_180544486.1">
    <property type="nucleotide sequence ID" value="NZ_JACCJZ010000013.1"/>
</dbReference>
<feature type="transmembrane region" description="Helical" evidence="11">
    <location>
        <begin position="235"/>
        <end position="253"/>
    </location>
</feature>
<sequence length="264" mass="28641">MGASFRSSFHLWRTLVRQDLATRYRGSLLGRGWPVLLPLLMLSIYAFVFGIVFRARWPGLAEGDHLGFTLNLFAGLLVHAMLAESVGQAPGLLVRQSNFVRKVVFPLPVLVAVPLGSAAFHGAIGLGILVGVNAIWGSGLHASVVAIPLVLVPYLVMLYGLCLLFASLGVYIRDLVQITGALVTVALFTSTVFFPRDMVPPALVGIVDFNPISWPVQTLRDALLLGEWPALTRGFAAYWLVSLGVLALGWSCFSRLRRGFADVL</sequence>
<keyword evidence="6 11" id="KW-0812">Transmembrane</keyword>
<protein>
    <recommendedName>
        <fullName evidence="11">Transport permease protein</fullName>
    </recommendedName>
</protein>
<gene>
    <name evidence="13" type="ORF">H0E82_05720</name>
</gene>
<comment type="subcellular location">
    <subcellularLocation>
        <location evidence="11">Cell inner membrane</location>
        <topology evidence="11">Multi-pass membrane protein</topology>
    </subcellularLocation>
    <subcellularLocation>
        <location evidence="1">Cell membrane</location>
        <topology evidence="1">Multi-pass membrane protein</topology>
    </subcellularLocation>
</comment>
<feature type="transmembrane region" description="Helical" evidence="11">
    <location>
        <begin position="142"/>
        <end position="168"/>
    </location>
</feature>
<evidence type="ECO:0000256" key="6">
    <source>
        <dbReference type="ARBA" id="ARBA00022692"/>
    </source>
</evidence>